<dbReference type="Proteomes" id="UP000005753">
    <property type="component" value="Chromosome"/>
</dbReference>
<gene>
    <name evidence="2" type="ORF">EubceDRAFT1_1805</name>
</gene>
<feature type="transmembrane region" description="Helical" evidence="1">
    <location>
        <begin position="23"/>
        <end position="52"/>
    </location>
</feature>
<keyword evidence="1" id="KW-0812">Transmembrane</keyword>
<sequence length="166" mass="18846">MNDLFTEVCIPRKMTPLNLAMKVLPVVITVLFFLTGLLINPLFLIAGMAMILADMWLLPRQNVEYEYSYVNGELDIAEIYSKKIRKEVAVFDMKEMEILAPVGSDSLAEYKKLPVLDYTSGRSEDLANAWAFVISVGGKRKTVIFSPNKTMLEDLRMRGASKFKRN</sequence>
<proteinExistence type="predicted"/>
<name>I5AUV9_EUBC6</name>
<reference evidence="2 3" key="1">
    <citation type="submission" date="2010-08" db="EMBL/GenBank/DDBJ databases">
        <authorList>
            <consortium name="US DOE Joint Genome Institute (JGI-PGF)"/>
            <person name="Lucas S."/>
            <person name="Copeland A."/>
            <person name="Lapidus A."/>
            <person name="Cheng J.-F."/>
            <person name="Bruce D."/>
            <person name="Goodwin L."/>
            <person name="Pitluck S."/>
            <person name="Land M.L."/>
            <person name="Hauser L."/>
            <person name="Chang Y.-J."/>
            <person name="Anderson I.J."/>
            <person name="Johnson E."/>
            <person name="Mulhopadhyay B."/>
            <person name="Kyrpides N."/>
            <person name="Woyke T.J."/>
        </authorList>
    </citation>
    <scope>NUCLEOTIDE SEQUENCE [LARGE SCALE GENOMIC DNA]</scope>
    <source>
        <strain evidence="2 3">6</strain>
    </source>
</reference>
<evidence type="ECO:0000313" key="2">
    <source>
        <dbReference type="EMBL" id="EIM57582.1"/>
    </source>
</evidence>
<dbReference type="OrthoDB" id="2062630at2"/>
<evidence type="ECO:0000313" key="3">
    <source>
        <dbReference type="Proteomes" id="UP000005753"/>
    </source>
</evidence>
<dbReference type="HOGENOM" id="CLU_113258_1_0_9"/>
<dbReference type="Pfam" id="PF19601">
    <property type="entry name" value="DUF6106"/>
    <property type="match status" value="1"/>
</dbReference>
<reference evidence="2 3" key="2">
    <citation type="submission" date="2012-02" db="EMBL/GenBank/DDBJ databases">
        <title>Improved High-Quality Draft sequence of Eubacterium cellulosolvens 6.</title>
        <authorList>
            <consortium name="US DOE Joint Genome Institute"/>
            <person name="Lucas S."/>
            <person name="Han J."/>
            <person name="Lapidus A."/>
            <person name="Cheng J.-F."/>
            <person name="Goodwin L."/>
            <person name="Pitluck S."/>
            <person name="Peters L."/>
            <person name="Mikhailova N."/>
            <person name="Gu W."/>
            <person name="Detter J.C."/>
            <person name="Han C."/>
            <person name="Tapia R."/>
            <person name="Land M."/>
            <person name="Hauser L."/>
            <person name="Kyrpides N."/>
            <person name="Ivanova N."/>
            <person name="Pagani I."/>
            <person name="Johnson E."/>
            <person name="Mukhopadhyay B."/>
            <person name="Anderson I."/>
            <person name="Woyke T."/>
        </authorList>
    </citation>
    <scope>NUCLEOTIDE SEQUENCE [LARGE SCALE GENOMIC DNA]</scope>
    <source>
        <strain evidence="2 3">6</strain>
    </source>
</reference>
<evidence type="ECO:0008006" key="4">
    <source>
        <dbReference type="Google" id="ProtNLM"/>
    </source>
</evidence>
<keyword evidence="1" id="KW-0472">Membrane</keyword>
<dbReference type="AlphaFoldDB" id="I5AUV9"/>
<dbReference type="STRING" id="633697.EubceDRAFT1_1805"/>
<organism evidence="2 3">
    <name type="scientific">Eubacterium cellulosolvens (strain ATCC 43171 / JCM 9499 / 6)</name>
    <name type="common">Cillobacterium cellulosolvens</name>
    <dbReference type="NCBI Taxonomy" id="633697"/>
    <lineage>
        <taxon>Bacteria</taxon>
        <taxon>Bacillati</taxon>
        <taxon>Bacillota</taxon>
        <taxon>Clostridia</taxon>
        <taxon>Eubacteriales</taxon>
        <taxon>Eubacteriaceae</taxon>
        <taxon>Eubacterium</taxon>
    </lineage>
</organism>
<keyword evidence="1" id="KW-1133">Transmembrane helix</keyword>
<protein>
    <recommendedName>
        <fullName evidence="4">Bacterial Pleckstrin homology domain-containing protein</fullName>
    </recommendedName>
</protein>
<keyword evidence="3" id="KW-1185">Reference proteome</keyword>
<dbReference type="InterPro" id="IPR046088">
    <property type="entry name" value="DUF6106"/>
</dbReference>
<evidence type="ECO:0000256" key="1">
    <source>
        <dbReference type="SAM" id="Phobius"/>
    </source>
</evidence>
<dbReference type="EMBL" id="CM001487">
    <property type="protein sequence ID" value="EIM57582.1"/>
    <property type="molecule type" value="Genomic_DNA"/>
</dbReference>
<accession>I5AUV9</accession>
<dbReference type="eggNOG" id="ENOG50332G5">
    <property type="taxonomic scope" value="Bacteria"/>
</dbReference>